<keyword evidence="7 18" id="KW-0812">Transmembrane</keyword>
<dbReference type="PANTHER" id="PTHR22888:SF9">
    <property type="entry name" value="CYTOCHROME C OXIDASE SUBUNIT 2"/>
    <property type="match status" value="1"/>
</dbReference>
<reference evidence="22" key="1">
    <citation type="journal article" date="2019" name="Mitochondrial DNA Part B Resour">
        <title>The complete mitogenome of Lycostomus sp. (Elateroidea: Lycidae).</title>
        <authorList>
            <person name="Liu H.Y."/>
            <person name="Kang Z.X."/>
            <person name="Zhang F."/>
            <person name="Ge X.Y."/>
            <person name="Yang Y.X."/>
        </authorList>
    </citation>
    <scope>NUCLEOTIDE SEQUENCE</scope>
</reference>
<evidence type="ECO:0000256" key="1">
    <source>
        <dbReference type="ARBA" id="ARBA00004448"/>
    </source>
</evidence>
<evidence type="ECO:0000256" key="4">
    <source>
        <dbReference type="ARBA" id="ARBA00015946"/>
    </source>
</evidence>
<keyword evidence="15 18" id="KW-0496">Mitochondrion</keyword>
<evidence type="ECO:0000256" key="2">
    <source>
        <dbReference type="ARBA" id="ARBA00007866"/>
    </source>
</evidence>
<evidence type="ECO:0000256" key="6">
    <source>
        <dbReference type="ARBA" id="ARBA00022660"/>
    </source>
</evidence>
<keyword evidence="5 18" id="KW-0813">Transport</keyword>
<dbReference type="PANTHER" id="PTHR22888">
    <property type="entry name" value="CYTOCHROME C OXIDASE, SUBUNIT II"/>
    <property type="match status" value="1"/>
</dbReference>
<dbReference type="PROSITE" id="PS50857">
    <property type="entry name" value="COX2_CUA"/>
    <property type="match status" value="1"/>
</dbReference>
<evidence type="ECO:0000256" key="9">
    <source>
        <dbReference type="ARBA" id="ARBA00022792"/>
    </source>
</evidence>
<gene>
    <name evidence="22" type="primary">COX2</name>
</gene>
<evidence type="ECO:0000256" key="16">
    <source>
        <dbReference type="ARBA" id="ARBA00023136"/>
    </source>
</evidence>
<evidence type="ECO:0000256" key="15">
    <source>
        <dbReference type="ARBA" id="ARBA00023128"/>
    </source>
</evidence>
<evidence type="ECO:0000256" key="19">
    <source>
        <dbReference type="SAM" id="Phobius"/>
    </source>
</evidence>
<keyword evidence="11" id="KW-1278">Translocase</keyword>
<evidence type="ECO:0000256" key="8">
    <source>
        <dbReference type="ARBA" id="ARBA00022723"/>
    </source>
</evidence>
<keyword evidence="10" id="KW-0460">Magnesium</keyword>
<dbReference type="Gene3D" id="2.60.40.420">
    <property type="entry name" value="Cupredoxins - blue copper proteins"/>
    <property type="match status" value="1"/>
</dbReference>
<dbReference type="FunFam" id="2.60.40.420:FF:000001">
    <property type="entry name" value="Cytochrome c oxidase subunit 2"/>
    <property type="match status" value="1"/>
</dbReference>
<comment type="similarity">
    <text evidence="2 18">Belongs to the cytochrome c oxidase subunit 2 family.</text>
</comment>
<accession>A0A888YND4</accession>
<feature type="transmembrane region" description="Helical" evidence="19">
    <location>
        <begin position="26"/>
        <end position="43"/>
    </location>
</feature>
<dbReference type="AlphaFoldDB" id="A0A888YND4"/>
<evidence type="ECO:0000256" key="3">
    <source>
        <dbReference type="ARBA" id="ARBA00011164"/>
    </source>
</evidence>
<keyword evidence="14 18" id="KW-0186">Copper</keyword>
<feature type="domain" description="Cytochrome oxidase subunit II transmembrane region profile" evidence="21">
    <location>
        <begin position="1"/>
        <end position="91"/>
    </location>
</feature>
<comment type="subcellular location">
    <subcellularLocation>
        <location evidence="1 18">Mitochondrion inner membrane</location>
        <topology evidence="1 18">Multi-pass membrane protein</topology>
    </subcellularLocation>
</comment>
<keyword evidence="8 18" id="KW-0479">Metal-binding</keyword>
<dbReference type="InterPro" id="IPR001505">
    <property type="entry name" value="Copper_CuA"/>
</dbReference>
<dbReference type="InterPro" id="IPR008972">
    <property type="entry name" value="Cupredoxin"/>
</dbReference>
<dbReference type="CDD" id="cd13912">
    <property type="entry name" value="CcO_II_C"/>
    <property type="match status" value="1"/>
</dbReference>
<dbReference type="InterPro" id="IPR011759">
    <property type="entry name" value="Cyt_c_oxidase_su2_TM_dom"/>
</dbReference>
<feature type="transmembrane region" description="Helical" evidence="19">
    <location>
        <begin position="63"/>
        <end position="87"/>
    </location>
</feature>
<evidence type="ECO:0000259" key="20">
    <source>
        <dbReference type="PROSITE" id="PS50857"/>
    </source>
</evidence>
<evidence type="ECO:0000256" key="17">
    <source>
        <dbReference type="ARBA" id="ARBA00049512"/>
    </source>
</evidence>
<dbReference type="SUPFAM" id="SSF49503">
    <property type="entry name" value="Cupredoxins"/>
    <property type="match status" value="1"/>
</dbReference>
<evidence type="ECO:0000256" key="7">
    <source>
        <dbReference type="ARBA" id="ARBA00022692"/>
    </source>
</evidence>
<dbReference type="InterPro" id="IPR045187">
    <property type="entry name" value="CcO_II"/>
</dbReference>
<evidence type="ECO:0000256" key="13">
    <source>
        <dbReference type="ARBA" id="ARBA00022989"/>
    </source>
</evidence>
<comment type="function">
    <text evidence="18">Component of the cytochrome c oxidase, the last enzyme in the mitochondrial electron transport chain which drives oxidative phosphorylation. The respiratory chain contains 3 multisubunit complexes succinate dehydrogenase (complex II, CII), ubiquinol-cytochrome c oxidoreductase (cytochrome b-c1 complex, complex III, CIII) and cytochrome c oxidase (complex IV, CIV), that cooperate to transfer electrons derived from NADH and succinate to molecular oxygen, creating an electrochemical gradient over the inner membrane that drives transmembrane transport and the ATP synthase. Cytochrome c oxidase is the component of the respiratory chain that catalyzes the reduction of oxygen to water. Electrons originating from reduced cytochrome c in the intermembrane space (IMS) are transferred via the dinuclear copper A center (CU(A)) of subunit 2 and heme A of subunit 1 to the active site in subunit 1, a binuclear center (BNC) formed by heme A3 and copper B (CU(B)). The BNC reduces molecular oxygen to 2 water molecules using 4 electrons from cytochrome c in the IMS and 4 protons from the mitochondrial matrix.</text>
</comment>
<evidence type="ECO:0000256" key="5">
    <source>
        <dbReference type="ARBA" id="ARBA00022448"/>
    </source>
</evidence>
<evidence type="ECO:0000313" key="22">
    <source>
        <dbReference type="EMBL" id="QRC76509.1"/>
    </source>
</evidence>
<protein>
    <recommendedName>
        <fullName evidence="4 18">Cytochrome c oxidase subunit 2</fullName>
    </recommendedName>
</protein>
<dbReference type="GO" id="GO:0042773">
    <property type="term" value="P:ATP synthesis coupled electron transport"/>
    <property type="evidence" value="ECO:0007669"/>
    <property type="project" value="TreeGrafter"/>
</dbReference>
<evidence type="ECO:0000256" key="12">
    <source>
        <dbReference type="ARBA" id="ARBA00022982"/>
    </source>
</evidence>
<feature type="domain" description="Cytochrome oxidase subunit II copper A binding" evidence="20">
    <location>
        <begin position="92"/>
        <end position="225"/>
    </location>
</feature>
<reference evidence="22" key="2">
    <citation type="submission" date="2019-08" db="EMBL/GenBank/DDBJ databases">
        <authorList>
            <person name="Liu H."/>
            <person name="Zhang F."/>
            <person name="Ge X."/>
            <person name="Yang Y."/>
        </authorList>
    </citation>
    <scope>NUCLEOTIDE SEQUENCE</scope>
</reference>
<geneLocation type="mitochondrion" evidence="22"/>
<evidence type="ECO:0000256" key="10">
    <source>
        <dbReference type="ARBA" id="ARBA00022842"/>
    </source>
</evidence>
<comment type="catalytic activity">
    <reaction evidence="17">
        <text>4 Fe(II)-[cytochrome c] + O2 + 8 H(+)(in) = 4 Fe(III)-[cytochrome c] + 2 H2O + 4 H(+)(out)</text>
        <dbReference type="Rhea" id="RHEA:11436"/>
        <dbReference type="Rhea" id="RHEA-COMP:10350"/>
        <dbReference type="Rhea" id="RHEA-COMP:14399"/>
        <dbReference type="ChEBI" id="CHEBI:15377"/>
        <dbReference type="ChEBI" id="CHEBI:15378"/>
        <dbReference type="ChEBI" id="CHEBI:15379"/>
        <dbReference type="ChEBI" id="CHEBI:29033"/>
        <dbReference type="ChEBI" id="CHEBI:29034"/>
        <dbReference type="EC" id="7.1.1.9"/>
    </reaction>
    <physiologicalReaction direction="left-to-right" evidence="17">
        <dbReference type="Rhea" id="RHEA:11437"/>
    </physiologicalReaction>
</comment>
<keyword evidence="9 18" id="KW-0999">Mitochondrion inner membrane</keyword>
<dbReference type="Pfam" id="PF00116">
    <property type="entry name" value="COX2"/>
    <property type="match status" value="1"/>
</dbReference>
<keyword evidence="6 18" id="KW-0679">Respiratory chain</keyword>
<dbReference type="PROSITE" id="PS00078">
    <property type="entry name" value="COX2"/>
    <property type="match status" value="1"/>
</dbReference>
<keyword evidence="16 18" id="KW-0472">Membrane</keyword>
<name>A0A888YND4_9COLE</name>
<comment type="subunit">
    <text evidence="3">Component of the cytochrome c oxidase (complex IV, CIV), a multisubunit enzyme composed of a catalytic core of 3 subunits and several supernumerary subunits. The complex exists as a monomer or a dimer and forms supercomplexes (SCs) in the inner mitochondrial membrane with ubiquinol-cytochrome c oxidoreductase (cytochrome b-c1 complex, complex III, CIII).</text>
</comment>
<organism evidence="22">
    <name type="scientific">Lycostomus sp. YXY-2021</name>
    <dbReference type="NCBI Taxonomy" id="2806917"/>
    <lineage>
        <taxon>Eukaryota</taxon>
        <taxon>Metazoa</taxon>
        <taxon>Ecdysozoa</taxon>
        <taxon>Arthropoda</taxon>
        <taxon>Hexapoda</taxon>
        <taxon>Insecta</taxon>
        <taxon>Pterygota</taxon>
        <taxon>Neoptera</taxon>
        <taxon>Endopterygota</taxon>
        <taxon>Coleoptera</taxon>
        <taxon>Polyphaga</taxon>
        <taxon>Elateriformia</taxon>
        <taxon>Elateroidea</taxon>
        <taxon>Lycidae</taxon>
        <taxon>Lycinae</taxon>
        <taxon>Lycostomus</taxon>
    </lineage>
</organism>
<proteinExistence type="inferred from homology"/>
<dbReference type="PROSITE" id="PS50999">
    <property type="entry name" value="COX2_TM"/>
    <property type="match status" value="1"/>
</dbReference>
<dbReference type="GO" id="GO:0005743">
    <property type="term" value="C:mitochondrial inner membrane"/>
    <property type="evidence" value="ECO:0007669"/>
    <property type="project" value="UniProtKB-SubCell"/>
</dbReference>
<keyword evidence="13 19" id="KW-1133">Transmembrane helix</keyword>
<dbReference type="InterPro" id="IPR002429">
    <property type="entry name" value="CcO_II-like_C"/>
</dbReference>
<dbReference type="InterPro" id="IPR034210">
    <property type="entry name" value="CcO_II_C"/>
</dbReference>
<dbReference type="GO" id="GO:0005507">
    <property type="term" value="F:copper ion binding"/>
    <property type="evidence" value="ECO:0007669"/>
    <property type="project" value="InterPro"/>
</dbReference>
<dbReference type="GO" id="GO:0004129">
    <property type="term" value="F:cytochrome-c oxidase activity"/>
    <property type="evidence" value="ECO:0007669"/>
    <property type="project" value="UniProtKB-EC"/>
</dbReference>
<keyword evidence="12 18" id="KW-0249">Electron transport</keyword>
<dbReference type="Gene3D" id="1.10.287.90">
    <property type="match status" value="1"/>
</dbReference>
<comment type="cofactor">
    <cofactor evidence="18">
        <name>Cu cation</name>
        <dbReference type="ChEBI" id="CHEBI:23378"/>
    </cofactor>
    <text evidence="18">Binds a copper A center.</text>
</comment>
<evidence type="ECO:0000256" key="11">
    <source>
        <dbReference type="ARBA" id="ARBA00022967"/>
    </source>
</evidence>
<dbReference type="EMBL" id="MN264644">
    <property type="protein sequence ID" value="QRC76509.1"/>
    <property type="molecule type" value="Genomic_DNA"/>
</dbReference>
<evidence type="ECO:0000256" key="18">
    <source>
        <dbReference type="RuleBase" id="RU000457"/>
    </source>
</evidence>
<evidence type="ECO:0000256" key="14">
    <source>
        <dbReference type="ARBA" id="ARBA00023008"/>
    </source>
</evidence>
<dbReference type="PRINTS" id="PR01166">
    <property type="entry name" value="CYCOXIDASEII"/>
</dbReference>
<dbReference type="SUPFAM" id="SSF81464">
    <property type="entry name" value="Cytochrome c oxidase subunit II-like, transmembrane region"/>
    <property type="match status" value="1"/>
</dbReference>
<dbReference type="InterPro" id="IPR036257">
    <property type="entry name" value="Cyt_c_oxidase_su2_TM_sf"/>
</dbReference>
<dbReference type="Pfam" id="PF02790">
    <property type="entry name" value="COX2_TM"/>
    <property type="match status" value="1"/>
</dbReference>
<sequence length="226" mass="26142">MATWKSFTLLDAISPLMEQLSFFHDHTMLILLMILSMVAYIMATMMKNKYINKTLLEGQLIEIIWTILPTVTLIFIATPSLNLLYLIDEINSPSLTVKTIGHQWYWSYEMTDFLKKEIDSYMKPINELKKSSFRLLDVDNQLVLPFKSKIRMMFTSTDVIHSWTIQSLGTKMDATPGRLNQIMFLIKTPGLFFGQCSEICGMNHSFMPTSIESVSPSKFINWIKIM</sequence>
<evidence type="ECO:0000259" key="21">
    <source>
        <dbReference type="PROSITE" id="PS50999"/>
    </source>
</evidence>